<dbReference type="Pfam" id="PF03401">
    <property type="entry name" value="TctC"/>
    <property type="match status" value="1"/>
</dbReference>
<dbReference type="PIRSF" id="PIRSF017082">
    <property type="entry name" value="YflP"/>
    <property type="match status" value="1"/>
</dbReference>
<evidence type="ECO:0000256" key="2">
    <source>
        <dbReference type="SAM" id="SignalP"/>
    </source>
</evidence>
<name>A0ABS5EE36_9PROT</name>
<dbReference type="PANTHER" id="PTHR42928">
    <property type="entry name" value="TRICARBOXYLATE-BINDING PROTEIN"/>
    <property type="match status" value="1"/>
</dbReference>
<protein>
    <submittedName>
        <fullName evidence="3">Tripartite tricarboxylate transporter substrate binding protein</fullName>
    </submittedName>
</protein>
<accession>A0ABS5EE36</accession>
<gene>
    <name evidence="3" type="ORF">GXW78_06405</name>
</gene>
<proteinExistence type="inferred from homology"/>
<feature type="signal peptide" evidence="2">
    <location>
        <begin position="1"/>
        <end position="24"/>
    </location>
</feature>
<feature type="chain" id="PRO_5045364004" evidence="2">
    <location>
        <begin position="25"/>
        <end position="323"/>
    </location>
</feature>
<dbReference type="InterPro" id="IPR005064">
    <property type="entry name" value="BUG"/>
</dbReference>
<evidence type="ECO:0000313" key="4">
    <source>
        <dbReference type="Proteomes" id="UP000698752"/>
    </source>
</evidence>
<dbReference type="RefSeq" id="WP_211867130.1">
    <property type="nucleotide sequence ID" value="NZ_JAAEDI010000006.1"/>
</dbReference>
<keyword evidence="4" id="KW-1185">Reference proteome</keyword>
<dbReference type="Proteomes" id="UP000698752">
    <property type="component" value="Unassembled WGS sequence"/>
</dbReference>
<dbReference type="Gene3D" id="3.40.190.10">
    <property type="entry name" value="Periplasmic binding protein-like II"/>
    <property type="match status" value="1"/>
</dbReference>
<evidence type="ECO:0000313" key="3">
    <source>
        <dbReference type="EMBL" id="MBR0649285.1"/>
    </source>
</evidence>
<comment type="similarity">
    <text evidence="1">Belongs to the UPF0065 (bug) family.</text>
</comment>
<organism evidence="3 4">
    <name type="scientific">Neoroseomonas terrae</name>
    <dbReference type="NCBI Taxonomy" id="424799"/>
    <lineage>
        <taxon>Bacteria</taxon>
        <taxon>Pseudomonadati</taxon>
        <taxon>Pseudomonadota</taxon>
        <taxon>Alphaproteobacteria</taxon>
        <taxon>Acetobacterales</taxon>
        <taxon>Acetobacteraceae</taxon>
        <taxon>Neoroseomonas</taxon>
    </lineage>
</organism>
<comment type="caution">
    <text evidence="3">The sequence shown here is derived from an EMBL/GenBank/DDBJ whole genome shotgun (WGS) entry which is preliminary data.</text>
</comment>
<reference evidence="4" key="1">
    <citation type="journal article" date="2021" name="Syst. Appl. Microbiol.">
        <title>Roseomonas hellenica sp. nov., isolated from roots of wild-growing Alkanna tinctoria.</title>
        <authorList>
            <person name="Rat A."/>
            <person name="Naranjo H.D."/>
            <person name="Lebbe L."/>
            <person name="Cnockaert M."/>
            <person name="Krigas N."/>
            <person name="Grigoriadou K."/>
            <person name="Maloupa E."/>
            <person name="Willems A."/>
        </authorList>
    </citation>
    <scope>NUCLEOTIDE SEQUENCE [LARGE SCALE GENOMIC DNA]</scope>
    <source>
        <strain evidence="4">LMG 31159</strain>
    </source>
</reference>
<dbReference type="PANTHER" id="PTHR42928:SF5">
    <property type="entry name" value="BLR1237 PROTEIN"/>
    <property type="match status" value="1"/>
</dbReference>
<dbReference type="CDD" id="cd07012">
    <property type="entry name" value="PBP2_Bug_TTT"/>
    <property type="match status" value="1"/>
</dbReference>
<dbReference type="EMBL" id="JAAEDI010000006">
    <property type="protein sequence ID" value="MBR0649285.1"/>
    <property type="molecule type" value="Genomic_DNA"/>
</dbReference>
<dbReference type="InterPro" id="IPR042100">
    <property type="entry name" value="Bug_dom1"/>
</dbReference>
<dbReference type="Gene3D" id="3.40.190.150">
    <property type="entry name" value="Bordetella uptake gene, domain 1"/>
    <property type="match status" value="1"/>
</dbReference>
<evidence type="ECO:0000256" key="1">
    <source>
        <dbReference type="ARBA" id="ARBA00006987"/>
    </source>
</evidence>
<sequence length="323" mass="33885">MITRRLLQGAALTLAAPASLRAQAGGGRPIRMLVGSAAGGSQDMTARLIAPGMSTRLGQNVVVENRGGGGGMLVFDPVMRAIPDGTAVTTGNMGTIIINSIAEPDFPIKPMRDLAPVSLVADVMTVLVVPADRPWRSVDELVAAARARPGELSWAHPGIGSSPWLAALLLDKDAGLSTISVPFRGGAPAVMELLAGRIDYCFATTPTALPHIRSGKLRALAAPTPERLSVLPEVSTMVELGYRDFLVSGWFAVLTTPGTPPETITRLNRAINAATADTDVIAAFAREGMATLHSTAEEFAARGAAEREKWEPIVLAATRNRSL</sequence>
<dbReference type="SUPFAM" id="SSF53850">
    <property type="entry name" value="Periplasmic binding protein-like II"/>
    <property type="match status" value="1"/>
</dbReference>
<keyword evidence="2" id="KW-0732">Signal</keyword>